<keyword evidence="3" id="KW-0328">Glycosyltransferase</keyword>
<dbReference type="GO" id="GO:0016763">
    <property type="term" value="F:pentosyltransferase activity"/>
    <property type="evidence" value="ECO:0007669"/>
    <property type="project" value="TreeGrafter"/>
</dbReference>
<keyword evidence="7 8" id="KW-0472">Membrane</keyword>
<keyword evidence="4" id="KW-0808">Transferase</keyword>
<feature type="transmembrane region" description="Helical" evidence="8">
    <location>
        <begin position="124"/>
        <end position="149"/>
    </location>
</feature>
<evidence type="ECO:0000313" key="10">
    <source>
        <dbReference type="Proteomes" id="UP000176614"/>
    </source>
</evidence>
<evidence type="ECO:0000256" key="3">
    <source>
        <dbReference type="ARBA" id="ARBA00022676"/>
    </source>
</evidence>
<dbReference type="GO" id="GO:0009103">
    <property type="term" value="P:lipopolysaccharide biosynthetic process"/>
    <property type="evidence" value="ECO:0007669"/>
    <property type="project" value="UniProtKB-ARBA"/>
</dbReference>
<sequence length="522" mass="60369">MYNIEMSHSTRLFLLVAAALFFLLLSVSLNIDYVQNDEYIHYQTVNNFLGGNFTLPAYLASTFYTQGILSALFSSLFGLGNLPILTALLSSLTIFVFMLLLNRIMTLSPLQTILTGLLLFLNPIYLYSSLGFMTEIYFLFFFMLSLYYFYTYQKLPDSKNLVFFFLFSILSFFVRQIGLCTLLAASFFFFRKRSFKLGFTSLATAIALGVFYMALFPKTTQMSASFLAAETILNPERLFSYIGITAIYLSVFITPLVPTFVLSTTKKSRILLFIIITITLGLAIKLFFQPQSIKHTTVNQNYELDIKFSAEYFPYLGNTFGRKGFFQENLAGEKYSYEVSDKLFYLLEVLGKIMAVSLIALAVMNWRKLLNFECLYLMFTVAFFIVSPRVYDRYLISLITVAIILVVKVSKPATYLLIPFLILLAFLDYQYTSDFFAVNKYVKQRTDELLKSENISEKDIKADNSWNVTHPNKTGKWKYYFEYKGTEKQKVDDGNFTLVEKHKITFPFSFYSDSYVYLYKRT</sequence>
<keyword evidence="2" id="KW-1003">Cell membrane</keyword>
<dbReference type="InterPro" id="IPR050297">
    <property type="entry name" value="LipidA_mod_glycosyltrf_83"/>
</dbReference>
<feature type="transmembrane region" description="Helical" evidence="8">
    <location>
        <begin position="394"/>
        <end position="410"/>
    </location>
</feature>
<protein>
    <recommendedName>
        <fullName evidence="11">Glycosyltransferase RgtA/B/C/D-like domain-containing protein</fullName>
    </recommendedName>
</protein>
<dbReference type="GO" id="GO:0005886">
    <property type="term" value="C:plasma membrane"/>
    <property type="evidence" value="ECO:0007669"/>
    <property type="project" value="UniProtKB-SubCell"/>
</dbReference>
<evidence type="ECO:0000256" key="2">
    <source>
        <dbReference type="ARBA" id="ARBA00022475"/>
    </source>
</evidence>
<evidence type="ECO:0000256" key="8">
    <source>
        <dbReference type="SAM" id="Phobius"/>
    </source>
</evidence>
<evidence type="ECO:0000256" key="7">
    <source>
        <dbReference type="ARBA" id="ARBA00023136"/>
    </source>
</evidence>
<dbReference type="AlphaFoldDB" id="A0A1F4W3B7"/>
<feature type="transmembrane region" description="Helical" evidence="8">
    <location>
        <begin position="84"/>
        <end position="104"/>
    </location>
</feature>
<feature type="transmembrane region" description="Helical" evidence="8">
    <location>
        <begin position="270"/>
        <end position="288"/>
    </location>
</feature>
<evidence type="ECO:0000256" key="1">
    <source>
        <dbReference type="ARBA" id="ARBA00004651"/>
    </source>
</evidence>
<feature type="transmembrane region" description="Helical" evidence="8">
    <location>
        <begin position="161"/>
        <end position="189"/>
    </location>
</feature>
<evidence type="ECO:0000256" key="4">
    <source>
        <dbReference type="ARBA" id="ARBA00022679"/>
    </source>
</evidence>
<proteinExistence type="predicted"/>
<comment type="caution">
    <text evidence="9">The sequence shown here is derived from an EMBL/GenBank/DDBJ whole genome shotgun (WGS) entry which is preliminary data.</text>
</comment>
<dbReference type="PANTHER" id="PTHR33908">
    <property type="entry name" value="MANNOSYLTRANSFERASE YKCB-RELATED"/>
    <property type="match status" value="1"/>
</dbReference>
<gene>
    <name evidence="9" type="ORF">A2264_02680</name>
</gene>
<evidence type="ECO:0000256" key="6">
    <source>
        <dbReference type="ARBA" id="ARBA00022989"/>
    </source>
</evidence>
<feature type="transmembrane region" description="Helical" evidence="8">
    <location>
        <begin position="369"/>
        <end position="387"/>
    </location>
</feature>
<name>A0A1F4W3B7_UNCKA</name>
<evidence type="ECO:0000256" key="5">
    <source>
        <dbReference type="ARBA" id="ARBA00022692"/>
    </source>
</evidence>
<feature type="transmembrane region" description="Helical" evidence="8">
    <location>
        <begin position="195"/>
        <end position="217"/>
    </location>
</feature>
<evidence type="ECO:0008006" key="11">
    <source>
        <dbReference type="Google" id="ProtNLM"/>
    </source>
</evidence>
<feature type="transmembrane region" description="Helical" evidence="8">
    <location>
        <begin position="343"/>
        <end position="363"/>
    </location>
</feature>
<dbReference type="PANTHER" id="PTHR33908:SF11">
    <property type="entry name" value="MEMBRANE PROTEIN"/>
    <property type="match status" value="1"/>
</dbReference>
<feature type="transmembrane region" description="Helical" evidence="8">
    <location>
        <begin position="238"/>
        <end position="258"/>
    </location>
</feature>
<organism evidence="9 10">
    <name type="scientific">candidate division WWE3 bacterium RIFOXYA2_FULL_46_9</name>
    <dbReference type="NCBI Taxonomy" id="1802636"/>
    <lineage>
        <taxon>Bacteria</taxon>
        <taxon>Katanobacteria</taxon>
    </lineage>
</organism>
<accession>A0A1F4W3B7</accession>
<evidence type="ECO:0000313" key="9">
    <source>
        <dbReference type="EMBL" id="OGC63778.1"/>
    </source>
</evidence>
<keyword evidence="5 8" id="KW-0812">Transmembrane</keyword>
<keyword evidence="6 8" id="KW-1133">Transmembrane helix</keyword>
<feature type="transmembrane region" description="Helical" evidence="8">
    <location>
        <begin position="54"/>
        <end position="77"/>
    </location>
</feature>
<dbReference type="EMBL" id="MEVT01000003">
    <property type="protein sequence ID" value="OGC63778.1"/>
    <property type="molecule type" value="Genomic_DNA"/>
</dbReference>
<comment type="subcellular location">
    <subcellularLocation>
        <location evidence="1">Cell membrane</location>
        <topology evidence="1">Multi-pass membrane protein</topology>
    </subcellularLocation>
</comment>
<reference evidence="9 10" key="1">
    <citation type="journal article" date="2016" name="Nat. Commun.">
        <title>Thousands of microbial genomes shed light on interconnected biogeochemical processes in an aquifer system.</title>
        <authorList>
            <person name="Anantharaman K."/>
            <person name="Brown C.T."/>
            <person name="Hug L.A."/>
            <person name="Sharon I."/>
            <person name="Castelle C.J."/>
            <person name="Probst A.J."/>
            <person name="Thomas B.C."/>
            <person name="Singh A."/>
            <person name="Wilkins M.J."/>
            <person name="Karaoz U."/>
            <person name="Brodie E.L."/>
            <person name="Williams K.H."/>
            <person name="Hubbard S.S."/>
            <person name="Banfield J.F."/>
        </authorList>
    </citation>
    <scope>NUCLEOTIDE SEQUENCE [LARGE SCALE GENOMIC DNA]</scope>
</reference>
<dbReference type="Proteomes" id="UP000176614">
    <property type="component" value="Unassembled WGS sequence"/>
</dbReference>